<evidence type="ECO:0000256" key="3">
    <source>
        <dbReference type="ARBA" id="ARBA00022490"/>
    </source>
</evidence>
<evidence type="ECO:0000256" key="6">
    <source>
        <dbReference type="ARBA" id="ARBA00023212"/>
    </source>
</evidence>
<feature type="compositionally biased region" description="Basic residues" evidence="9">
    <location>
        <begin position="10"/>
        <end position="21"/>
    </location>
</feature>
<dbReference type="RefSeq" id="XP_013756693.1">
    <property type="nucleotide sequence ID" value="XM_013901239.1"/>
</dbReference>
<dbReference type="GO" id="GO:0005876">
    <property type="term" value="C:spindle microtubule"/>
    <property type="evidence" value="ECO:0007669"/>
    <property type="project" value="TreeGrafter"/>
</dbReference>
<dbReference type="Proteomes" id="UP000054408">
    <property type="component" value="Unassembled WGS sequence"/>
</dbReference>
<keyword evidence="3" id="KW-0963">Cytoplasm</keyword>
<dbReference type="Gene3D" id="1.25.40.10">
    <property type="entry name" value="Tetratricopeptide repeat domain"/>
    <property type="match status" value="1"/>
</dbReference>
<dbReference type="GO" id="GO:0008017">
    <property type="term" value="F:microtubule binding"/>
    <property type="evidence" value="ECO:0007669"/>
    <property type="project" value="TreeGrafter"/>
</dbReference>
<feature type="region of interest" description="Disordered" evidence="9">
    <location>
        <begin position="1"/>
        <end position="100"/>
    </location>
</feature>
<reference evidence="10 11" key="1">
    <citation type="submission" date="2010-05" db="EMBL/GenBank/DDBJ databases">
        <title>The Genome Sequence of Thecamonas trahens ATCC 50062.</title>
        <authorList>
            <consortium name="The Broad Institute Genome Sequencing Platform"/>
            <person name="Russ C."/>
            <person name="Cuomo C."/>
            <person name="Shea T."/>
            <person name="Young S.K."/>
            <person name="Zeng Q."/>
            <person name="Koehrsen M."/>
            <person name="Haas B."/>
            <person name="Borodovsky M."/>
            <person name="Guigo R."/>
            <person name="Alvarado L."/>
            <person name="Berlin A."/>
            <person name="Bochicchio J."/>
            <person name="Borenstein D."/>
            <person name="Chapman S."/>
            <person name="Chen Z."/>
            <person name="Freedman E."/>
            <person name="Gellesch M."/>
            <person name="Goldberg J."/>
            <person name="Griggs A."/>
            <person name="Gujja S."/>
            <person name="Heilman E."/>
            <person name="Heiman D."/>
            <person name="Hepburn T."/>
            <person name="Howarth C."/>
            <person name="Jen D."/>
            <person name="Larson L."/>
            <person name="Mehta T."/>
            <person name="Park D."/>
            <person name="Pearson M."/>
            <person name="Roberts A."/>
            <person name="Saif S."/>
            <person name="Shenoy N."/>
            <person name="Sisk P."/>
            <person name="Stolte C."/>
            <person name="Sykes S."/>
            <person name="Thomson T."/>
            <person name="Walk T."/>
            <person name="White J."/>
            <person name="Yandava C."/>
            <person name="Burger G."/>
            <person name="Gray M.W."/>
            <person name="Holland P.W.H."/>
            <person name="King N."/>
            <person name="Lang F.B.F."/>
            <person name="Roger A.J."/>
            <person name="Ruiz-Trillo I."/>
            <person name="Lander E."/>
            <person name="Nusbaum C."/>
        </authorList>
    </citation>
    <scope>NUCLEOTIDE SEQUENCE [LARGE SCALE GENOMIC DNA]</scope>
    <source>
        <strain evidence="10 11">ATCC 50062</strain>
    </source>
</reference>
<dbReference type="GO" id="GO:0005737">
    <property type="term" value="C:cytoplasm"/>
    <property type="evidence" value="ECO:0007669"/>
    <property type="project" value="TreeGrafter"/>
</dbReference>
<evidence type="ECO:0000256" key="7">
    <source>
        <dbReference type="ARBA" id="ARBA00039966"/>
    </source>
</evidence>
<dbReference type="Pfam" id="PF21033">
    <property type="entry name" value="RMD1-3"/>
    <property type="match status" value="1"/>
</dbReference>
<comment type="subunit">
    <text evidence="2">Interacts with microtubules.</text>
</comment>
<name>A0A0L0DEJ4_THETB</name>
<dbReference type="SUPFAM" id="SSF48452">
    <property type="entry name" value="TPR-like"/>
    <property type="match status" value="1"/>
</dbReference>
<evidence type="ECO:0000256" key="2">
    <source>
        <dbReference type="ARBA" id="ARBA00011375"/>
    </source>
</evidence>
<evidence type="ECO:0000256" key="1">
    <source>
        <dbReference type="ARBA" id="ARBA00004245"/>
    </source>
</evidence>
<keyword evidence="5" id="KW-0802">TPR repeat</keyword>
<dbReference type="OrthoDB" id="69711at2759"/>
<proteinExistence type="predicted"/>
<dbReference type="GO" id="GO:0097431">
    <property type="term" value="C:mitotic spindle pole"/>
    <property type="evidence" value="ECO:0007669"/>
    <property type="project" value="TreeGrafter"/>
</dbReference>
<keyword evidence="4" id="KW-0677">Repeat</keyword>
<keyword evidence="11" id="KW-1185">Reference proteome</keyword>
<dbReference type="EMBL" id="GL349462">
    <property type="protein sequence ID" value="KNC50724.1"/>
    <property type="molecule type" value="Genomic_DNA"/>
</dbReference>
<evidence type="ECO:0000256" key="9">
    <source>
        <dbReference type="SAM" id="MobiDB-lite"/>
    </source>
</evidence>
<evidence type="ECO:0000256" key="5">
    <source>
        <dbReference type="ARBA" id="ARBA00022803"/>
    </source>
</evidence>
<protein>
    <recommendedName>
        <fullName evidence="7">Regulator of microtubule dynamics protein 1</fullName>
    </recommendedName>
    <alternativeName>
        <fullName evidence="8">Protein FAM82B</fullName>
    </alternativeName>
</protein>
<dbReference type="GeneID" id="25565731"/>
<dbReference type="InterPro" id="IPR049039">
    <property type="entry name" value="RMD1-3_a_helical_rpt"/>
</dbReference>
<dbReference type="PANTHER" id="PTHR16056:SF16">
    <property type="entry name" value="REGULATOR OF MICROTUBULE DYNAMICS PROTEIN 1"/>
    <property type="match status" value="1"/>
</dbReference>
<evidence type="ECO:0000313" key="11">
    <source>
        <dbReference type="Proteomes" id="UP000054408"/>
    </source>
</evidence>
<evidence type="ECO:0000256" key="8">
    <source>
        <dbReference type="ARBA" id="ARBA00041958"/>
    </source>
</evidence>
<comment type="subcellular location">
    <subcellularLocation>
        <location evidence="1">Cytoplasm</location>
        <location evidence="1">Cytoskeleton</location>
    </subcellularLocation>
</comment>
<evidence type="ECO:0000313" key="10">
    <source>
        <dbReference type="EMBL" id="KNC50724.1"/>
    </source>
</evidence>
<feature type="compositionally biased region" description="Polar residues" evidence="9">
    <location>
        <begin position="67"/>
        <end position="78"/>
    </location>
</feature>
<evidence type="ECO:0000256" key="4">
    <source>
        <dbReference type="ARBA" id="ARBA00022737"/>
    </source>
</evidence>
<gene>
    <name evidence="10" type="ORF">AMSG_06613</name>
</gene>
<organism evidence="10 11">
    <name type="scientific">Thecamonas trahens ATCC 50062</name>
    <dbReference type="NCBI Taxonomy" id="461836"/>
    <lineage>
        <taxon>Eukaryota</taxon>
        <taxon>Apusozoa</taxon>
        <taxon>Apusomonadida</taxon>
        <taxon>Apusomonadidae</taxon>
        <taxon>Thecamonas</taxon>
    </lineage>
</organism>
<dbReference type="PANTHER" id="PTHR16056">
    <property type="entry name" value="REGULATOR OF MICROTUBULE DYNAMICS PROTEIN"/>
    <property type="match status" value="1"/>
</dbReference>
<dbReference type="eggNOG" id="ENOG502QSJV">
    <property type="taxonomic scope" value="Eukaryota"/>
</dbReference>
<feature type="region of interest" description="Disordered" evidence="9">
    <location>
        <begin position="121"/>
        <end position="150"/>
    </location>
</feature>
<sequence length="482" mass="51570">MTKGKDKNKTKTKTKTTKMFRRNMPTLLRAMNGAVRARSTPATLGPKSGGRLGSSASSSSASSSSSTRQPRFVSQTRSAGGRRSSMINGRHGSSHAAAQQVATGPFSVPVSASVLPARLSKWQPPSASRAFSSTTASRPPVGATAPAPAPARLCRPLSTAVAKRIPAVTGPRQVPARSAARQAPSASAELHRMHYGAAEDAAEPSLGVLFASIAAGVAAGSLLIVGTKCAEEANGEVDEETVAASHLPLPQIMALLDTYYESKSEADKEKALKLATLAVGPEPQIASVELLVLAARAAKNYSDFKVGNEKVPLLSQALTFAEIVRDREPQRWEGHYWYGISLSLLGDFKPTKEAIQNAYVIKEAFDKALQYNPRPNGTNYHILGMWAFTFADMAWYTRKIASLVFAAPPTATYDEALAYFLDAEKVEPGFYVKNNLMIGKCYIALGKYDEAKAWLSQGLTVDIKTPKDADLLVELKALLATL</sequence>
<feature type="compositionally biased region" description="Low complexity" evidence="9">
    <location>
        <begin position="124"/>
        <end position="146"/>
    </location>
</feature>
<keyword evidence="6" id="KW-0206">Cytoskeleton</keyword>
<dbReference type="STRING" id="461836.A0A0L0DEJ4"/>
<dbReference type="InterPro" id="IPR011990">
    <property type="entry name" value="TPR-like_helical_dom_sf"/>
</dbReference>
<dbReference type="AlphaFoldDB" id="A0A0L0DEJ4"/>
<accession>A0A0L0DEJ4</accession>
<feature type="compositionally biased region" description="Low complexity" evidence="9">
    <location>
        <begin position="54"/>
        <end position="66"/>
    </location>
</feature>